<reference evidence="2" key="1">
    <citation type="submission" date="2022-12" db="EMBL/GenBank/DDBJ databases">
        <authorList>
            <person name="Petersen C."/>
        </authorList>
    </citation>
    <scope>NUCLEOTIDE SEQUENCE</scope>
    <source>
        <strain evidence="2">IBT 21472</strain>
    </source>
</reference>
<keyword evidence="3" id="KW-1185">Reference proteome</keyword>
<dbReference type="InterPro" id="IPR029033">
    <property type="entry name" value="His_PPase_superfam"/>
</dbReference>
<comment type="caution">
    <text evidence="2">The sequence shown here is derived from an EMBL/GenBank/DDBJ whole genome shotgun (WGS) entry which is preliminary data.</text>
</comment>
<protein>
    <recommendedName>
        <fullName evidence="4">Phosphoglycerate mutase family protein</fullName>
    </recommendedName>
</protein>
<dbReference type="Gene3D" id="3.40.50.1240">
    <property type="entry name" value="Phosphoglycerate mutase-like"/>
    <property type="match status" value="1"/>
</dbReference>
<gene>
    <name evidence="2" type="ORF">N7476_006086</name>
</gene>
<name>A0A9W9H8G8_9EURO</name>
<organism evidence="2 3">
    <name type="scientific">Penicillium atrosanguineum</name>
    <dbReference type="NCBI Taxonomy" id="1132637"/>
    <lineage>
        <taxon>Eukaryota</taxon>
        <taxon>Fungi</taxon>
        <taxon>Dikarya</taxon>
        <taxon>Ascomycota</taxon>
        <taxon>Pezizomycotina</taxon>
        <taxon>Eurotiomycetes</taxon>
        <taxon>Eurotiomycetidae</taxon>
        <taxon>Eurotiales</taxon>
        <taxon>Aspergillaceae</taxon>
        <taxon>Penicillium</taxon>
    </lineage>
</organism>
<proteinExistence type="predicted"/>
<accession>A0A9W9H8G8</accession>
<evidence type="ECO:0000256" key="1">
    <source>
        <dbReference type="SAM" id="SignalP"/>
    </source>
</evidence>
<feature type="signal peptide" evidence="1">
    <location>
        <begin position="1"/>
        <end position="18"/>
    </location>
</feature>
<reference evidence="2" key="2">
    <citation type="journal article" date="2023" name="IMA Fungus">
        <title>Comparative genomic study of the Penicillium genus elucidates a diverse pangenome and 15 lateral gene transfer events.</title>
        <authorList>
            <person name="Petersen C."/>
            <person name="Sorensen T."/>
            <person name="Nielsen M.R."/>
            <person name="Sondergaard T.E."/>
            <person name="Sorensen J.L."/>
            <person name="Fitzpatrick D.A."/>
            <person name="Frisvad J.C."/>
            <person name="Nielsen K.L."/>
        </authorList>
    </citation>
    <scope>NUCLEOTIDE SEQUENCE</scope>
    <source>
        <strain evidence="2">IBT 21472</strain>
    </source>
</reference>
<dbReference type="OrthoDB" id="425925at2759"/>
<dbReference type="SUPFAM" id="SSF53254">
    <property type="entry name" value="Phosphoglycerate mutase-like"/>
    <property type="match status" value="1"/>
</dbReference>
<evidence type="ECO:0000313" key="2">
    <source>
        <dbReference type="EMBL" id="KAJ5315779.1"/>
    </source>
</evidence>
<keyword evidence="1" id="KW-0732">Signal</keyword>
<feature type="chain" id="PRO_5041114648" description="Phosphoglycerate mutase family protein" evidence="1">
    <location>
        <begin position="19"/>
        <end position="194"/>
    </location>
</feature>
<evidence type="ECO:0008006" key="4">
    <source>
        <dbReference type="Google" id="ProtNLM"/>
    </source>
</evidence>
<dbReference type="Proteomes" id="UP001147746">
    <property type="component" value="Unassembled WGS sequence"/>
</dbReference>
<evidence type="ECO:0000313" key="3">
    <source>
        <dbReference type="Proteomes" id="UP001147746"/>
    </source>
</evidence>
<dbReference type="AlphaFoldDB" id="A0A9W9H8G8"/>
<dbReference type="EMBL" id="JAPZBO010000005">
    <property type="protein sequence ID" value="KAJ5315779.1"/>
    <property type="molecule type" value="Genomic_DNA"/>
</dbReference>
<sequence>MFFRPAFLLLCTLAATSAREPPVVYLIRHGEKPADPEDHGLTPDGWRRAECLRRVFGADSEYNIGHIMAPTVKWNLKLTFANVVDGEHRRPYETVVPLAHDLGIEIDDHCTRKDPECVAAAIQSHDGPGNLLISWRHSNLNTIQELLGIEHLVDYPRDRFDLIWTIPHPYNEITEVYSEECPGLDVRPRLVAQL</sequence>